<comment type="catalytic activity">
    <reaction evidence="2">
        <text>adenosylcob(III)inamide phosphate + GTP + H(+) = adenosylcob(III)inamide-GDP + diphosphate</text>
        <dbReference type="Rhea" id="RHEA:22712"/>
        <dbReference type="ChEBI" id="CHEBI:15378"/>
        <dbReference type="ChEBI" id="CHEBI:33019"/>
        <dbReference type="ChEBI" id="CHEBI:37565"/>
        <dbReference type="ChEBI" id="CHEBI:58502"/>
        <dbReference type="ChEBI" id="CHEBI:60487"/>
        <dbReference type="EC" id="2.7.7.62"/>
    </reaction>
</comment>
<evidence type="ECO:0000256" key="7">
    <source>
        <dbReference type="ARBA" id="ARBA00007490"/>
    </source>
</evidence>
<evidence type="ECO:0000256" key="2">
    <source>
        <dbReference type="ARBA" id="ARBA00000711"/>
    </source>
</evidence>
<comment type="caution">
    <text evidence="18">The sequence shown here is derived from an EMBL/GenBank/DDBJ whole genome shotgun (WGS) entry which is preliminary data.</text>
</comment>
<dbReference type="Proteomes" id="UP000281498">
    <property type="component" value="Unassembled WGS sequence"/>
</dbReference>
<accession>A0A3A9KN85</accession>
<evidence type="ECO:0000256" key="6">
    <source>
        <dbReference type="ARBA" id="ARBA00005159"/>
    </source>
</evidence>
<dbReference type="InterPro" id="IPR027417">
    <property type="entry name" value="P-loop_NTPase"/>
</dbReference>
<dbReference type="PANTHER" id="PTHR34848:SF1">
    <property type="entry name" value="BIFUNCTIONAL ADENOSYLCOBALAMIN BIOSYNTHESIS PROTEIN COBU"/>
    <property type="match status" value="1"/>
</dbReference>
<dbReference type="GO" id="GO:0009236">
    <property type="term" value="P:cobalamin biosynthetic process"/>
    <property type="evidence" value="ECO:0007669"/>
    <property type="project" value="UniProtKB-UniPathway"/>
</dbReference>
<keyword evidence="14" id="KW-0067">ATP-binding</keyword>
<organism evidence="18 19">
    <name type="scientific">Salipaludibacillus neizhouensis</name>
    <dbReference type="NCBI Taxonomy" id="885475"/>
    <lineage>
        <taxon>Bacteria</taxon>
        <taxon>Bacillati</taxon>
        <taxon>Bacillota</taxon>
        <taxon>Bacilli</taxon>
        <taxon>Bacillales</taxon>
        <taxon>Bacillaceae</taxon>
    </lineage>
</organism>
<proteinExistence type="inferred from homology"/>
<evidence type="ECO:0000256" key="10">
    <source>
        <dbReference type="ARBA" id="ARBA00022573"/>
    </source>
</evidence>
<keyword evidence="15" id="KW-0342">GTP-binding</keyword>
<dbReference type="EMBL" id="PDOE01000008">
    <property type="protein sequence ID" value="RKL66196.1"/>
    <property type="molecule type" value="Genomic_DNA"/>
</dbReference>
<dbReference type="UniPathway" id="UPA00148">
    <property type="reaction ID" value="UER00236"/>
</dbReference>
<name>A0A3A9KN85_9BACI</name>
<evidence type="ECO:0000256" key="13">
    <source>
        <dbReference type="ARBA" id="ARBA00022777"/>
    </source>
</evidence>
<evidence type="ECO:0000313" key="18">
    <source>
        <dbReference type="EMBL" id="RKL66196.1"/>
    </source>
</evidence>
<evidence type="ECO:0000256" key="5">
    <source>
        <dbReference type="ARBA" id="ARBA00004692"/>
    </source>
</evidence>
<keyword evidence="12" id="KW-0547">Nucleotide-binding</keyword>
<dbReference type="OrthoDB" id="1766664at2"/>
<evidence type="ECO:0000256" key="3">
    <source>
        <dbReference type="ARBA" id="ARBA00001522"/>
    </source>
</evidence>
<protein>
    <recommendedName>
        <fullName evidence="16">Adenosylcobinamide kinase</fullName>
        <ecNumber evidence="8">2.7.1.156</ecNumber>
        <ecNumber evidence="9">2.7.7.62</ecNumber>
    </recommendedName>
    <alternativeName>
        <fullName evidence="17">Adenosylcobinamide-phosphate guanylyltransferase</fullName>
    </alternativeName>
</protein>
<dbReference type="AlphaFoldDB" id="A0A3A9KN85"/>
<comment type="function">
    <text evidence="4">Catalyzes ATP-dependent phosphorylation of adenosylcobinamide and addition of GMP to adenosylcobinamide phosphate.</text>
</comment>
<sequence length="148" mass="17481">MSRRRLAVQLYIGGSYAGKRKAVNKRYENASWLSSYNGNLLLDWKSTWLKNTHLVIEGWEYWIKESIHSTEIDKIRQQYKLLFQELLEEEAKREETVILIMLEIGKGIVPINETDRKLRDVAGWIQQDAAEAAKEVFYVWHGLEKRLK</sequence>
<evidence type="ECO:0000313" key="19">
    <source>
        <dbReference type="Proteomes" id="UP000281498"/>
    </source>
</evidence>
<evidence type="ECO:0000256" key="1">
    <source>
        <dbReference type="ARBA" id="ARBA00000312"/>
    </source>
</evidence>
<evidence type="ECO:0000256" key="4">
    <source>
        <dbReference type="ARBA" id="ARBA00003889"/>
    </source>
</evidence>
<evidence type="ECO:0000256" key="17">
    <source>
        <dbReference type="ARBA" id="ARBA00030571"/>
    </source>
</evidence>
<gene>
    <name evidence="18" type="ORF">CR203_16710</name>
</gene>
<dbReference type="EC" id="2.7.7.62" evidence="9"/>
<keyword evidence="13" id="KW-0418">Kinase</keyword>
<keyword evidence="11" id="KW-0808">Transferase</keyword>
<comment type="catalytic activity">
    <reaction evidence="1">
        <text>adenosylcob(III)inamide + ATP = adenosylcob(III)inamide phosphate + ADP + H(+)</text>
        <dbReference type="Rhea" id="RHEA:15769"/>
        <dbReference type="ChEBI" id="CHEBI:2480"/>
        <dbReference type="ChEBI" id="CHEBI:15378"/>
        <dbReference type="ChEBI" id="CHEBI:30616"/>
        <dbReference type="ChEBI" id="CHEBI:58502"/>
        <dbReference type="ChEBI" id="CHEBI:456216"/>
        <dbReference type="EC" id="2.7.1.156"/>
    </reaction>
</comment>
<keyword evidence="10" id="KW-0169">Cobalamin biosynthesis</keyword>
<comment type="similarity">
    <text evidence="7">Belongs to the CobU/CobP family.</text>
</comment>
<dbReference type="EC" id="2.7.1.156" evidence="8"/>
<evidence type="ECO:0000256" key="15">
    <source>
        <dbReference type="ARBA" id="ARBA00023134"/>
    </source>
</evidence>
<keyword evidence="19" id="KW-1185">Reference proteome</keyword>
<dbReference type="GO" id="GO:0005524">
    <property type="term" value="F:ATP binding"/>
    <property type="evidence" value="ECO:0007669"/>
    <property type="project" value="UniProtKB-KW"/>
</dbReference>
<dbReference type="PANTHER" id="PTHR34848">
    <property type="match status" value="1"/>
</dbReference>
<dbReference type="InterPro" id="IPR003203">
    <property type="entry name" value="CobU/CobP"/>
</dbReference>
<evidence type="ECO:0000256" key="8">
    <source>
        <dbReference type="ARBA" id="ARBA00012016"/>
    </source>
</evidence>
<evidence type="ECO:0000256" key="9">
    <source>
        <dbReference type="ARBA" id="ARBA00012523"/>
    </source>
</evidence>
<dbReference type="GO" id="GO:0005525">
    <property type="term" value="F:GTP binding"/>
    <property type="evidence" value="ECO:0007669"/>
    <property type="project" value="UniProtKB-KW"/>
</dbReference>
<dbReference type="Pfam" id="PF02283">
    <property type="entry name" value="CobU"/>
    <property type="match status" value="1"/>
</dbReference>
<reference evidence="18 19" key="1">
    <citation type="submission" date="2017-10" db="EMBL/GenBank/DDBJ databases">
        <title>Bacillus sp. nov., a halophilic bacterium isolated from a Keqin Lake.</title>
        <authorList>
            <person name="Wang H."/>
        </authorList>
    </citation>
    <scope>NUCLEOTIDE SEQUENCE [LARGE SCALE GENOMIC DNA]</scope>
    <source>
        <strain evidence="18 19">KCTC 13187</strain>
    </source>
</reference>
<comment type="pathway">
    <text evidence="5">Cofactor biosynthesis; adenosylcobalamin biosynthesis; adenosylcobalamin from cob(II)yrinate a,c-diamide: step 6/7.</text>
</comment>
<evidence type="ECO:0000256" key="11">
    <source>
        <dbReference type="ARBA" id="ARBA00022679"/>
    </source>
</evidence>
<dbReference type="GO" id="GO:0043752">
    <property type="term" value="F:adenosylcobinamide kinase activity"/>
    <property type="evidence" value="ECO:0007669"/>
    <property type="project" value="UniProtKB-EC"/>
</dbReference>
<dbReference type="Gene3D" id="3.40.50.300">
    <property type="entry name" value="P-loop containing nucleotide triphosphate hydrolases"/>
    <property type="match status" value="1"/>
</dbReference>
<evidence type="ECO:0000256" key="16">
    <source>
        <dbReference type="ARBA" id="ARBA00029570"/>
    </source>
</evidence>
<dbReference type="GO" id="GO:0008820">
    <property type="term" value="F:cobinamide phosphate guanylyltransferase activity"/>
    <property type="evidence" value="ECO:0007669"/>
    <property type="project" value="UniProtKB-EC"/>
</dbReference>
<evidence type="ECO:0000256" key="14">
    <source>
        <dbReference type="ARBA" id="ARBA00022840"/>
    </source>
</evidence>
<evidence type="ECO:0000256" key="12">
    <source>
        <dbReference type="ARBA" id="ARBA00022741"/>
    </source>
</evidence>
<dbReference type="SUPFAM" id="SSF52540">
    <property type="entry name" value="P-loop containing nucleoside triphosphate hydrolases"/>
    <property type="match status" value="1"/>
</dbReference>
<comment type="catalytic activity">
    <reaction evidence="3">
        <text>adenosylcob(III)inamide + GTP = adenosylcob(III)inamide phosphate + GDP + H(+)</text>
        <dbReference type="Rhea" id="RHEA:15765"/>
        <dbReference type="ChEBI" id="CHEBI:2480"/>
        <dbReference type="ChEBI" id="CHEBI:15378"/>
        <dbReference type="ChEBI" id="CHEBI:37565"/>
        <dbReference type="ChEBI" id="CHEBI:58189"/>
        <dbReference type="ChEBI" id="CHEBI:58502"/>
        <dbReference type="EC" id="2.7.1.156"/>
    </reaction>
</comment>
<comment type="pathway">
    <text evidence="6">Cofactor biosynthesis; adenosylcobalamin biosynthesis; adenosylcobalamin from cob(II)yrinate a,c-diamide: step 5/7.</text>
</comment>